<evidence type="ECO:0000313" key="10">
    <source>
        <dbReference type="EMBL" id="KAL2090485.1"/>
    </source>
</evidence>
<dbReference type="SMART" id="SM00526">
    <property type="entry name" value="H15"/>
    <property type="match status" value="3"/>
</dbReference>
<evidence type="ECO:0000259" key="9">
    <source>
        <dbReference type="PROSITE" id="PS51504"/>
    </source>
</evidence>
<dbReference type="AlphaFoldDB" id="A0ABD1JUI4"/>
<comment type="caution">
    <text evidence="10">The sequence shown here is derived from an EMBL/GenBank/DDBJ whole genome shotgun (WGS) entry which is preliminary data.</text>
</comment>
<dbReference type="CDD" id="cd00073">
    <property type="entry name" value="H15"/>
    <property type="match status" value="1"/>
</dbReference>
<gene>
    <name evidence="10" type="ORF">ACEWY4_012748</name>
</gene>
<feature type="domain" description="H15" evidence="9">
    <location>
        <begin position="149"/>
        <end position="224"/>
    </location>
</feature>
<feature type="compositionally biased region" description="Basic and acidic residues" evidence="8">
    <location>
        <begin position="52"/>
        <end position="71"/>
    </location>
</feature>
<feature type="compositionally biased region" description="Basic and acidic residues" evidence="8">
    <location>
        <begin position="27"/>
        <end position="42"/>
    </location>
</feature>
<feature type="compositionally biased region" description="Basic residues" evidence="8">
    <location>
        <begin position="595"/>
        <end position="605"/>
    </location>
</feature>
<evidence type="ECO:0000256" key="8">
    <source>
        <dbReference type="SAM" id="MobiDB-lite"/>
    </source>
</evidence>
<protein>
    <recommendedName>
        <fullName evidence="3">Heterochromatin protein 1-binding protein 3</fullName>
    </recommendedName>
</protein>
<organism evidence="10 11">
    <name type="scientific">Coilia grayii</name>
    <name type="common">Gray's grenadier anchovy</name>
    <dbReference type="NCBI Taxonomy" id="363190"/>
    <lineage>
        <taxon>Eukaryota</taxon>
        <taxon>Metazoa</taxon>
        <taxon>Chordata</taxon>
        <taxon>Craniata</taxon>
        <taxon>Vertebrata</taxon>
        <taxon>Euteleostomi</taxon>
        <taxon>Actinopterygii</taxon>
        <taxon>Neopterygii</taxon>
        <taxon>Teleostei</taxon>
        <taxon>Clupei</taxon>
        <taxon>Clupeiformes</taxon>
        <taxon>Clupeoidei</taxon>
        <taxon>Engraulidae</taxon>
        <taxon>Coilinae</taxon>
        <taxon>Coilia</taxon>
    </lineage>
</organism>
<keyword evidence="11" id="KW-1185">Reference proteome</keyword>
<proteinExistence type="predicted"/>
<dbReference type="PRINTS" id="PR00624">
    <property type="entry name" value="HISTONEH5"/>
</dbReference>
<evidence type="ECO:0000256" key="2">
    <source>
        <dbReference type="ARBA" id="ARBA00004286"/>
    </source>
</evidence>
<evidence type="ECO:0000256" key="5">
    <source>
        <dbReference type="ARBA" id="ARBA00022737"/>
    </source>
</evidence>
<comment type="subcellular location">
    <subcellularLocation>
        <location evidence="2">Chromosome</location>
    </subcellularLocation>
    <subcellularLocation>
        <location evidence="1">Nucleus</location>
    </subcellularLocation>
</comment>
<feature type="compositionally biased region" description="Low complexity" evidence="8">
    <location>
        <begin position="16"/>
        <end position="26"/>
    </location>
</feature>
<evidence type="ECO:0000256" key="1">
    <source>
        <dbReference type="ARBA" id="ARBA00004123"/>
    </source>
</evidence>
<feature type="region of interest" description="Disordered" evidence="8">
    <location>
        <begin position="424"/>
        <end position="605"/>
    </location>
</feature>
<evidence type="ECO:0000313" key="11">
    <source>
        <dbReference type="Proteomes" id="UP001591681"/>
    </source>
</evidence>
<dbReference type="GO" id="GO:0005634">
    <property type="term" value="C:nucleus"/>
    <property type="evidence" value="ECO:0007669"/>
    <property type="project" value="UniProtKB-SubCell"/>
</dbReference>
<sequence length="605" mass="65599">MRRTSIRKVPGAAGEQAPPDSAPKADPAAKPEEEAPVEKEEGGEAAASAEAQGEKEVGGEKGDGGEKEAKAPAEGGGDGEGDPKDKEGDGEAKADGEGEEESGKKKKSKDKKEDKEGGSEGKVKKVKKSIPAWATLPSVKRTGNKTPVQHPKVHDILIEAIQNCKERSGASAFVILKYIMSKYGFLELDKRKFLLRQSMKRLVEKGAIKQLKGKGFAGSFTIGNLSAVSNSSNKKPPVVVAPGVKGETLGDCLPLIMTRLCEPKEASYLLIKKYLTEHYPQMDVEKRPDNLKNALQKAVERGQLEQITGKGASGTFQLKKTGDKPATVLEDAIVTAIIAMNEPKSCSINTLRKFLIQNHKDKKEYHIMNQLKRTLKKGKTMGWIEQITGQGLSGSYQLSYPYYPSPEILFPEKVAKQKKKEEERAKRKRMAESEDDESEEESEEEEEEEEDEDDEPPRKRRGQQRRPASKAATSQRKGKSTSRRSAPAKRSAPPAKRAAPPAKKKALPPAKKAAAKKTAPPAKATPVKKAAPARTPKTPVAKKLTSRVAKRPPGKKAPAARAAKADDTDKPKAAKSEEVAKAKGGKAQQTVKAKPAARKSTRVKK</sequence>
<feature type="compositionally biased region" description="Low complexity" evidence="8">
    <location>
        <begin position="483"/>
        <end position="543"/>
    </location>
</feature>
<keyword evidence="4" id="KW-0158">Chromosome</keyword>
<feature type="compositionally biased region" description="Basic residues" evidence="8">
    <location>
        <begin position="544"/>
        <end position="554"/>
    </location>
</feature>
<name>A0ABD1JUI4_9TELE</name>
<feature type="domain" description="H15" evidence="9">
    <location>
        <begin position="325"/>
        <end position="400"/>
    </location>
</feature>
<dbReference type="PANTHER" id="PTHR15832:SF1">
    <property type="entry name" value="HETEROCHROMATIN PROTEIN 1-BINDING PROTEIN 3"/>
    <property type="match status" value="1"/>
</dbReference>
<dbReference type="SUPFAM" id="SSF46785">
    <property type="entry name" value="Winged helix' DNA-binding domain"/>
    <property type="match status" value="3"/>
</dbReference>
<feature type="compositionally biased region" description="Basic residues" evidence="8">
    <location>
        <begin position="458"/>
        <end position="468"/>
    </location>
</feature>
<dbReference type="Gene3D" id="1.10.10.10">
    <property type="entry name" value="Winged helix-like DNA-binding domain superfamily/Winged helix DNA-binding domain"/>
    <property type="match status" value="3"/>
</dbReference>
<evidence type="ECO:0000256" key="4">
    <source>
        <dbReference type="ARBA" id="ARBA00022454"/>
    </source>
</evidence>
<feature type="compositionally biased region" description="Low complexity" evidence="8">
    <location>
        <begin position="585"/>
        <end position="594"/>
    </location>
</feature>
<feature type="region of interest" description="Disordered" evidence="8">
    <location>
        <begin position="1"/>
        <end position="126"/>
    </location>
</feature>
<reference evidence="10 11" key="1">
    <citation type="submission" date="2024-09" db="EMBL/GenBank/DDBJ databases">
        <title>A chromosome-level genome assembly of Gray's grenadier anchovy, Coilia grayii.</title>
        <authorList>
            <person name="Fu Z."/>
        </authorList>
    </citation>
    <scope>NUCLEOTIDE SEQUENCE [LARGE SCALE GENOMIC DNA]</scope>
    <source>
        <strain evidence="10">G4</strain>
        <tissue evidence="10">Muscle</tissue>
    </source>
</reference>
<feature type="domain" description="H15" evidence="9">
    <location>
        <begin position="234"/>
        <end position="320"/>
    </location>
</feature>
<keyword evidence="5" id="KW-0677">Repeat</keyword>
<dbReference type="InterPro" id="IPR036388">
    <property type="entry name" value="WH-like_DNA-bd_sf"/>
</dbReference>
<keyword evidence="7" id="KW-0539">Nucleus</keyword>
<dbReference type="EMBL" id="JBHFQA010000011">
    <property type="protein sequence ID" value="KAL2090485.1"/>
    <property type="molecule type" value="Genomic_DNA"/>
</dbReference>
<evidence type="ECO:0000256" key="7">
    <source>
        <dbReference type="ARBA" id="ARBA00023242"/>
    </source>
</evidence>
<dbReference type="InterPro" id="IPR005818">
    <property type="entry name" value="Histone_H1/H5_H15"/>
</dbReference>
<dbReference type="GO" id="GO:0005694">
    <property type="term" value="C:chromosome"/>
    <property type="evidence" value="ECO:0007669"/>
    <property type="project" value="UniProtKB-SubCell"/>
</dbReference>
<feature type="compositionally biased region" description="Basic and acidic residues" evidence="8">
    <location>
        <begin position="110"/>
        <end position="123"/>
    </location>
</feature>
<accession>A0ABD1JUI4</accession>
<evidence type="ECO:0000256" key="6">
    <source>
        <dbReference type="ARBA" id="ARBA00023125"/>
    </source>
</evidence>
<keyword evidence="6" id="KW-0238">DNA-binding</keyword>
<feature type="compositionally biased region" description="Acidic residues" evidence="8">
    <location>
        <begin position="433"/>
        <end position="455"/>
    </location>
</feature>
<dbReference type="PROSITE" id="PS51504">
    <property type="entry name" value="H15"/>
    <property type="match status" value="3"/>
</dbReference>
<dbReference type="InterPro" id="IPR005819">
    <property type="entry name" value="H1/H5"/>
</dbReference>
<dbReference type="Pfam" id="PF00538">
    <property type="entry name" value="Linker_histone"/>
    <property type="match status" value="3"/>
</dbReference>
<feature type="compositionally biased region" description="Basic and acidic residues" evidence="8">
    <location>
        <begin position="81"/>
        <end position="96"/>
    </location>
</feature>
<dbReference type="PANTHER" id="PTHR15832">
    <property type="entry name" value="SHC (SRC HOMOLOGY DOMAIN C-TERMINAL) ADAPTOR HOMOLOG"/>
    <property type="match status" value="1"/>
</dbReference>
<evidence type="ECO:0000256" key="3">
    <source>
        <dbReference type="ARBA" id="ARBA00019297"/>
    </source>
</evidence>
<feature type="compositionally biased region" description="Basic and acidic residues" evidence="8">
    <location>
        <begin position="563"/>
        <end position="581"/>
    </location>
</feature>
<dbReference type="Proteomes" id="UP001591681">
    <property type="component" value="Unassembled WGS sequence"/>
</dbReference>
<dbReference type="InterPro" id="IPR036390">
    <property type="entry name" value="WH_DNA-bd_sf"/>
</dbReference>
<dbReference type="GO" id="GO:0003677">
    <property type="term" value="F:DNA binding"/>
    <property type="evidence" value="ECO:0007669"/>
    <property type="project" value="UniProtKB-KW"/>
</dbReference>